<name>A0A6B0V1P1_IXORI</name>
<reference evidence="3" key="1">
    <citation type="submission" date="2019-12" db="EMBL/GenBank/DDBJ databases">
        <title>An insight into the sialome of adult female Ixodes ricinus ticks feeding for 6 days.</title>
        <authorList>
            <person name="Perner J."/>
            <person name="Ribeiro J.M.C."/>
        </authorList>
    </citation>
    <scope>NUCLEOTIDE SEQUENCE</scope>
    <source>
        <strain evidence="3">Semi-engorged</strain>
        <tissue evidence="3">Salivary glands</tissue>
    </source>
</reference>
<sequence>MMHLWSLTTTLRMQLALFPEVSLATYVTSVSPTGKVVPCLWDCHTTGSIPELSEKTGSSQVTIADGLPLEKASGGEVQLSTIGGSLSLTTTEKLQNALFPAASSAQYVMSLVPMGNSWGGMTAGTTLSIRDSPLLSEASSSSQSTSASAYPGSESTSMSSGQFLIIGGSRSMHIIAVSLPLHSPGCTHSLEAW</sequence>
<protein>
    <submittedName>
        <fullName evidence="3">Putative secreted protein</fullName>
    </submittedName>
</protein>
<feature type="chain" id="PRO_5025548843" evidence="2">
    <location>
        <begin position="25"/>
        <end position="193"/>
    </location>
</feature>
<evidence type="ECO:0000313" key="3">
    <source>
        <dbReference type="EMBL" id="MXU95704.1"/>
    </source>
</evidence>
<dbReference type="AlphaFoldDB" id="A0A6B0V1P1"/>
<feature type="signal peptide" evidence="2">
    <location>
        <begin position="1"/>
        <end position="24"/>
    </location>
</feature>
<organism evidence="3">
    <name type="scientific">Ixodes ricinus</name>
    <name type="common">Common tick</name>
    <name type="synonym">Acarus ricinus</name>
    <dbReference type="NCBI Taxonomy" id="34613"/>
    <lineage>
        <taxon>Eukaryota</taxon>
        <taxon>Metazoa</taxon>
        <taxon>Ecdysozoa</taxon>
        <taxon>Arthropoda</taxon>
        <taxon>Chelicerata</taxon>
        <taxon>Arachnida</taxon>
        <taxon>Acari</taxon>
        <taxon>Parasitiformes</taxon>
        <taxon>Ixodida</taxon>
        <taxon>Ixodoidea</taxon>
        <taxon>Ixodidae</taxon>
        <taxon>Ixodinae</taxon>
        <taxon>Ixodes</taxon>
    </lineage>
</organism>
<proteinExistence type="predicted"/>
<evidence type="ECO:0000256" key="1">
    <source>
        <dbReference type="SAM" id="MobiDB-lite"/>
    </source>
</evidence>
<accession>A0A6B0V1P1</accession>
<feature type="compositionally biased region" description="Low complexity" evidence="1">
    <location>
        <begin position="136"/>
        <end position="149"/>
    </location>
</feature>
<evidence type="ECO:0000256" key="2">
    <source>
        <dbReference type="SAM" id="SignalP"/>
    </source>
</evidence>
<dbReference type="EMBL" id="GIFC01013621">
    <property type="protein sequence ID" value="MXU95704.1"/>
    <property type="molecule type" value="Transcribed_RNA"/>
</dbReference>
<keyword evidence="2" id="KW-0732">Signal</keyword>
<feature type="region of interest" description="Disordered" evidence="1">
    <location>
        <begin position="134"/>
        <end position="158"/>
    </location>
</feature>